<comment type="caution">
    <text evidence="1">The sequence shown here is derived from an EMBL/GenBank/DDBJ whole genome shotgun (WGS) entry which is preliminary data.</text>
</comment>
<accession>A0ACC7LS29</accession>
<keyword evidence="2" id="KW-1185">Reference proteome</keyword>
<dbReference type="Proteomes" id="UP001595191">
    <property type="component" value="Unassembled WGS sequence"/>
</dbReference>
<proteinExistence type="predicted"/>
<protein>
    <submittedName>
        <fullName evidence="1">Exo-alpha-sialidase</fullName>
    </submittedName>
</protein>
<evidence type="ECO:0000313" key="2">
    <source>
        <dbReference type="Proteomes" id="UP001595191"/>
    </source>
</evidence>
<evidence type="ECO:0000313" key="1">
    <source>
        <dbReference type="EMBL" id="MFH6604362.1"/>
    </source>
</evidence>
<gene>
    <name evidence="1" type="ORF">ACEZ3G_12795</name>
</gene>
<dbReference type="EMBL" id="JBHFPV010000002">
    <property type="protein sequence ID" value="MFH6604362.1"/>
    <property type="molecule type" value="Genomic_DNA"/>
</dbReference>
<organism evidence="1 2">
    <name type="scientific">Meishania litoralis</name>
    <dbReference type="NCBI Taxonomy" id="3434685"/>
    <lineage>
        <taxon>Bacteria</taxon>
        <taxon>Pseudomonadati</taxon>
        <taxon>Bacteroidota</taxon>
        <taxon>Flavobacteriia</taxon>
        <taxon>Flavobacteriales</taxon>
        <taxon>Flavobacteriaceae</taxon>
        <taxon>Meishania</taxon>
    </lineage>
</organism>
<name>A0ACC7LS29_9FLAO</name>
<sequence length="365" mass="41293">MKVLFLIPLSIICTVLYPQKAKKPDNAVLDFKNLFSSSMKNDVACFRIPALATAPNGDLIAAIDERVASCGDLKWNNNINIVVRRSIDNGDSWSAIETVVDYPLGKSASDPSMIVDKITGEIILFFNYMDLENEKDVYYLKMTKSSDNGKTWSAPEDITSQITKQDWHRDFKFITSGRGMQTREGKLVHTLVNLQKGLFLFESNDHGKNWSLIDTPIEPADESKVVELSDGSWMVNSRVNNLGNRFVHISSDEGKTWKSMPDPSLIDPGCNASIIRYRSRNEEPGTYILLFSNANDKGQRKNMTVKISTDEGKSWSKGKTLYKESAAYSSMTVLSNGDIGIFFERNEYQENVFARFSIRWLTDRR</sequence>
<reference evidence="1" key="1">
    <citation type="submission" date="2024-09" db="EMBL/GenBank/DDBJ databases">
        <authorList>
            <person name="Liu J."/>
        </authorList>
    </citation>
    <scope>NUCLEOTIDE SEQUENCE</scope>
    <source>
        <strain evidence="1">NBU2967</strain>
    </source>
</reference>